<evidence type="ECO:0000313" key="1">
    <source>
        <dbReference type="EMBL" id="AVG24588.1"/>
    </source>
</evidence>
<organism evidence="1 2">
    <name type="scientific">Pontimonas salivibrio</name>
    <dbReference type="NCBI Taxonomy" id="1159327"/>
    <lineage>
        <taxon>Bacteria</taxon>
        <taxon>Bacillati</taxon>
        <taxon>Actinomycetota</taxon>
        <taxon>Actinomycetes</taxon>
        <taxon>Micrococcales</taxon>
        <taxon>Microbacteriaceae</taxon>
        <taxon>Pontimonas</taxon>
    </lineage>
</organism>
<dbReference type="RefSeq" id="WP_104914046.1">
    <property type="nucleotide sequence ID" value="NZ_CP026923.1"/>
</dbReference>
<proteinExistence type="predicted"/>
<accession>A0A2L2BSE8</accession>
<gene>
    <name evidence="1" type="ORF">C3B54_111653</name>
</gene>
<evidence type="ECO:0000313" key="2">
    <source>
        <dbReference type="Proteomes" id="UP000243077"/>
    </source>
</evidence>
<dbReference type="AlphaFoldDB" id="A0A2L2BSE8"/>
<reference evidence="1 2" key="1">
    <citation type="submission" date="2018-02" db="EMBL/GenBank/DDBJ databases">
        <title>Complete genome of the streamlined marine actinobacterium Pontimonas salivibrio CL-TW6 adapted to coastal planktonic lifestype.</title>
        <authorList>
            <person name="Cho B.C."/>
            <person name="Hardies S.C."/>
            <person name="Jang G.I."/>
            <person name="Hwang C.Y."/>
        </authorList>
    </citation>
    <scope>NUCLEOTIDE SEQUENCE [LARGE SCALE GENOMIC DNA]</scope>
    <source>
        <strain evidence="1 2">CL-TW6</strain>
    </source>
</reference>
<protein>
    <submittedName>
        <fullName evidence="1">Uncharacterized protein</fullName>
    </submittedName>
</protein>
<dbReference type="Proteomes" id="UP000243077">
    <property type="component" value="Chromosome"/>
</dbReference>
<name>A0A2L2BSE8_9MICO</name>
<sequence length="202" mass="22942">MVRLRVTFIAVGLALGIGLNVAVAPQLMTPRPPVFNGPDIAENWEWRSMAIEMHGWWLWEKFPTAQVSHIGFDTPPGNPDALPVGIEFEQWSDEFLSTELDTSLPPLNVSELGIRSELLEYSQVYSRIHCRSSQEMVTRDTCYYFVAWDPELLTDDSPHFIGVVTSQEQDDEEMALIEESLLREISPVPLEDILIVDEVRTP</sequence>
<dbReference type="KEGG" id="psai:C3B54_111653"/>
<keyword evidence="2" id="KW-1185">Reference proteome</keyword>
<dbReference type="EMBL" id="CP026923">
    <property type="protein sequence ID" value="AVG24588.1"/>
    <property type="molecule type" value="Genomic_DNA"/>
</dbReference>